<dbReference type="PROSITE" id="PS50045">
    <property type="entry name" value="SIGMA54_INTERACT_4"/>
    <property type="match status" value="1"/>
</dbReference>
<keyword evidence="8" id="KW-1185">Reference proteome</keyword>
<dbReference type="SMART" id="SM00382">
    <property type="entry name" value="AAA"/>
    <property type="match status" value="1"/>
</dbReference>
<proteinExistence type="predicted"/>
<evidence type="ECO:0000313" key="8">
    <source>
        <dbReference type="Proteomes" id="UP001651880"/>
    </source>
</evidence>
<dbReference type="InterPro" id="IPR025944">
    <property type="entry name" value="Sigma_54_int_dom_CS"/>
</dbReference>
<dbReference type="InterPro" id="IPR009057">
    <property type="entry name" value="Homeodomain-like_sf"/>
</dbReference>
<dbReference type="PANTHER" id="PTHR32071:SF74">
    <property type="entry name" value="TRANSCRIPTIONAL ACTIVATOR ROCR"/>
    <property type="match status" value="1"/>
</dbReference>
<keyword evidence="3" id="KW-0805">Transcription regulation</keyword>
<sequence>MLRRYVEQILGIYNYIDGLVVANKKGIIEYFITYRPDVNKLKEEDVVGKHILDVYPELTPETSSIMRVLKDGKPIFNEMQHLTTNKGQSFYAVNSTMPIVSGEDIIGVVDVSRYLEPEAQRQNITIAFKDNALTKGKDELYCLDDIITNDNMMLEIKDKILKISKTNSSVLVYGATGTGKELVAQSIHRHSDRCDMPFVSQNCAAIPSTLLESILFGTVKGSYTGAENKTGLFEVAHGGTLFLDEINSMEISVQAKILKAIEEKKIRRVGGLDYINIDVRIVSAVNEDPHKAIKEGRLREDLFYRLGVVQINLPSLKDRRRDVKLLTGYFIDKYNRQMGRRIIGISEKAEEIFNSYSWPGNVRELKNVIEGAFNLTSGNLIQEKDLPDYLLNRDKEYEGRIEGVLGKVPLNSMVEDFEKKIIEIALGKTNSMVEAAKLLRISKQLLKYKIDKYGL</sequence>
<keyword evidence="5" id="KW-0804">Transcription</keyword>
<dbReference type="Pfam" id="PF00158">
    <property type="entry name" value="Sigma54_activat"/>
    <property type="match status" value="1"/>
</dbReference>
<evidence type="ECO:0000256" key="1">
    <source>
        <dbReference type="ARBA" id="ARBA00022741"/>
    </source>
</evidence>
<keyword evidence="1" id="KW-0547">Nucleotide-binding</keyword>
<evidence type="ECO:0000256" key="2">
    <source>
        <dbReference type="ARBA" id="ARBA00022840"/>
    </source>
</evidence>
<accession>A0ABT1NCV2</accession>
<dbReference type="InterPro" id="IPR002078">
    <property type="entry name" value="Sigma_54_int"/>
</dbReference>
<reference evidence="7 8" key="1">
    <citation type="submission" date="2021-10" db="EMBL/GenBank/DDBJ databases">
        <title>Lutispora strain m25 sp. nov., a thermophilic, non-spore-forming bacterium isolated from a lab-scale methanogenic bioreactor digesting anaerobic sludge.</title>
        <authorList>
            <person name="El Houari A."/>
            <person name="Mcdonald J."/>
        </authorList>
    </citation>
    <scope>NUCLEOTIDE SEQUENCE [LARGE SCALE GENOMIC DNA]</scope>
    <source>
        <strain evidence="8">m25</strain>
    </source>
</reference>
<evidence type="ECO:0000256" key="3">
    <source>
        <dbReference type="ARBA" id="ARBA00023015"/>
    </source>
</evidence>
<dbReference type="InterPro" id="IPR027417">
    <property type="entry name" value="P-loop_NTPase"/>
</dbReference>
<comment type="caution">
    <text evidence="7">The sequence shown here is derived from an EMBL/GenBank/DDBJ whole genome shotgun (WGS) entry which is preliminary data.</text>
</comment>
<gene>
    <name evidence="7" type="ORF">LJD61_05775</name>
</gene>
<keyword evidence="4" id="KW-0238">DNA-binding</keyword>
<keyword evidence="2" id="KW-0067">ATP-binding</keyword>
<dbReference type="SUPFAM" id="SSF55785">
    <property type="entry name" value="PYP-like sensor domain (PAS domain)"/>
    <property type="match status" value="1"/>
</dbReference>
<dbReference type="EMBL" id="JAJEKE010000003">
    <property type="protein sequence ID" value="MCQ1529055.1"/>
    <property type="molecule type" value="Genomic_DNA"/>
</dbReference>
<dbReference type="Gene3D" id="1.10.10.60">
    <property type="entry name" value="Homeodomain-like"/>
    <property type="match status" value="1"/>
</dbReference>
<feature type="domain" description="Sigma-54 factor interaction" evidence="6">
    <location>
        <begin position="146"/>
        <end position="374"/>
    </location>
</feature>
<dbReference type="SUPFAM" id="SSF46689">
    <property type="entry name" value="Homeodomain-like"/>
    <property type="match status" value="1"/>
</dbReference>
<dbReference type="InterPro" id="IPR003593">
    <property type="entry name" value="AAA+_ATPase"/>
</dbReference>
<dbReference type="RefSeq" id="WP_255226572.1">
    <property type="nucleotide sequence ID" value="NZ_JAJEKE010000003.1"/>
</dbReference>
<protein>
    <submittedName>
        <fullName evidence="7">Sigma 54-interacting transcriptional regulator</fullName>
    </submittedName>
</protein>
<evidence type="ECO:0000256" key="4">
    <source>
        <dbReference type="ARBA" id="ARBA00023125"/>
    </source>
</evidence>
<organism evidence="7 8">
    <name type="scientific">Lutispora saccharofermentans</name>
    <dbReference type="NCBI Taxonomy" id="3024236"/>
    <lineage>
        <taxon>Bacteria</taxon>
        <taxon>Bacillati</taxon>
        <taxon>Bacillota</taxon>
        <taxon>Clostridia</taxon>
        <taxon>Lutisporales</taxon>
        <taxon>Lutisporaceae</taxon>
        <taxon>Lutispora</taxon>
    </lineage>
</organism>
<dbReference type="Pfam" id="PF25601">
    <property type="entry name" value="AAA_lid_14"/>
    <property type="match status" value="1"/>
</dbReference>
<dbReference type="Proteomes" id="UP001651880">
    <property type="component" value="Unassembled WGS sequence"/>
</dbReference>
<dbReference type="Gene3D" id="3.40.50.300">
    <property type="entry name" value="P-loop containing nucleotide triphosphate hydrolases"/>
    <property type="match status" value="1"/>
</dbReference>
<evidence type="ECO:0000259" key="6">
    <source>
        <dbReference type="PROSITE" id="PS50045"/>
    </source>
</evidence>
<dbReference type="InterPro" id="IPR035965">
    <property type="entry name" value="PAS-like_dom_sf"/>
</dbReference>
<name>A0ABT1NCV2_9FIRM</name>
<dbReference type="PROSITE" id="PS00688">
    <property type="entry name" value="SIGMA54_INTERACT_3"/>
    <property type="match status" value="1"/>
</dbReference>
<dbReference type="Gene3D" id="1.10.8.60">
    <property type="match status" value="1"/>
</dbReference>
<dbReference type="Gene3D" id="3.30.450.20">
    <property type="entry name" value="PAS domain"/>
    <property type="match status" value="1"/>
</dbReference>
<dbReference type="CDD" id="cd00009">
    <property type="entry name" value="AAA"/>
    <property type="match status" value="1"/>
</dbReference>
<dbReference type="PANTHER" id="PTHR32071">
    <property type="entry name" value="TRANSCRIPTIONAL REGULATORY PROTEIN"/>
    <property type="match status" value="1"/>
</dbReference>
<evidence type="ECO:0000313" key="7">
    <source>
        <dbReference type="EMBL" id="MCQ1529055.1"/>
    </source>
</evidence>
<dbReference type="Pfam" id="PF02954">
    <property type="entry name" value="HTH_8"/>
    <property type="match status" value="1"/>
</dbReference>
<dbReference type="InterPro" id="IPR058031">
    <property type="entry name" value="AAA_lid_NorR"/>
</dbReference>
<dbReference type="InterPro" id="IPR002197">
    <property type="entry name" value="HTH_Fis"/>
</dbReference>
<evidence type="ECO:0000256" key="5">
    <source>
        <dbReference type="ARBA" id="ARBA00023163"/>
    </source>
</evidence>
<dbReference type="SUPFAM" id="SSF52540">
    <property type="entry name" value="P-loop containing nucleoside triphosphate hydrolases"/>
    <property type="match status" value="1"/>
</dbReference>
<dbReference type="InterPro" id="IPR025943">
    <property type="entry name" value="Sigma_54_int_dom_ATP-bd_2"/>
</dbReference>
<dbReference type="PROSITE" id="PS00676">
    <property type="entry name" value="SIGMA54_INTERACT_2"/>
    <property type="match status" value="1"/>
</dbReference>